<comment type="caution">
    <text evidence="1">The sequence shown here is derived from an EMBL/GenBank/DDBJ whole genome shotgun (WGS) entry which is preliminary data.</text>
</comment>
<organism evidence="1 2">
    <name type="scientific">Nostoc punctiforme FACHB-252</name>
    <dbReference type="NCBI Taxonomy" id="1357509"/>
    <lineage>
        <taxon>Bacteria</taxon>
        <taxon>Bacillati</taxon>
        <taxon>Cyanobacteriota</taxon>
        <taxon>Cyanophyceae</taxon>
        <taxon>Nostocales</taxon>
        <taxon>Nostocaceae</taxon>
        <taxon>Nostoc</taxon>
    </lineage>
</organism>
<gene>
    <name evidence="1" type="ORF">H6G94_01145</name>
</gene>
<accession>A0ABR8H3B7</accession>
<sequence>MTNRPLAKVLFVRDGKRDASLLGKGKITNLSPFPLPLFPTSARSLMTNDK</sequence>
<protein>
    <submittedName>
        <fullName evidence="1">Uncharacterized protein</fullName>
    </submittedName>
</protein>
<dbReference type="RefSeq" id="WP_190947981.1">
    <property type="nucleotide sequence ID" value="NZ_JACJTC010000001.1"/>
</dbReference>
<proteinExistence type="predicted"/>
<name>A0ABR8H3B7_NOSPU</name>
<dbReference type="EMBL" id="JACJTC010000001">
    <property type="protein sequence ID" value="MBD2609893.1"/>
    <property type="molecule type" value="Genomic_DNA"/>
</dbReference>
<reference evidence="1 2" key="1">
    <citation type="journal article" date="2020" name="ISME J.">
        <title>Comparative genomics reveals insights into cyanobacterial evolution and habitat adaptation.</title>
        <authorList>
            <person name="Chen M.Y."/>
            <person name="Teng W.K."/>
            <person name="Zhao L."/>
            <person name="Hu C.X."/>
            <person name="Zhou Y.K."/>
            <person name="Han B.P."/>
            <person name="Song L.R."/>
            <person name="Shu W.S."/>
        </authorList>
    </citation>
    <scope>NUCLEOTIDE SEQUENCE [LARGE SCALE GENOMIC DNA]</scope>
    <source>
        <strain evidence="1 2">FACHB-252</strain>
    </source>
</reference>
<evidence type="ECO:0000313" key="2">
    <source>
        <dbReference type="Proteomes" id="UP000606396"/>
    </source>
</evidence>
<dbReference type="Proteomes" id="UP000606396">
    <property type="component" value="Unassembled WGS sequence"/>
</dbReference>
<keyword evidence="2" id="KW-1185">Reference proteome</keyword>
<evidence type="ECO:0000313" key="1">
    <source>
        <dbReference type="EMBL" id="MBD2609893.1"/>
    </source>
</evidence>